<dbReference type="EMBL" id="BONF01000014">
    <property type="protein sequence ID" value="GIF81574.1"/>
    <property type="molecule type" value="Genomic_DNA"/>
</dbReference>
<name>A0A8J3JPJ8_9ACTN</name>
<accession>A0A8J3JPJ8</accession>
<sequence length="206" mass="22078">MFFGARHRVDKYCDQLEAAADPAAFEQAAMGLWTAAQKASPHDVTAALERCAWLLSGLSVGAGGRFSILCGSLVELGAHPDPLVVPVADGLLRSLEQAWRFRDAWHWASGGQKLPDPEAADDHLQGAVMRLAPLMGGEAAYRAAEGWFSVTNWARPAGTLLREAPERWLRHPGRPAIVAHVAALVGDVPDLDDVHRLLGGPGGARR</sequence>
<dbReference type="AlphaFoldDB" id="A0A8J3JPJ8"/>
<proteinExistence type="predicted"/>
<organism evidence="1 2">
    <name type="scientific">Catellatospora bangladeshensis</name>
    <dbReference type="NCBI Taxonomy" id="310355"/>
    <lineage>
        <taxon>Bacteria</taxon>
        <taxon>Bacillati</taxon>
        <taxon>Actinomycetota</taxon>
        <taxon>Actinomycetes</taxon>
        <taxon>Micromonosporales</taxon>
        <taxon>Micromonosporaceae</taxon>
        <taxon>Catellatospora</taxon>
    </lineage>
</organism>
<gene>
    <name evidence="1" type="ORF">Cba03nite_29230</name>
</gene>
<reference evidence="1 2" key="1">
    <citation type="submission" date="2021-01" db="EMBL/GenBank/DDBJ databases">
        <title>Whole genome shotgun sequence of Catellatospora bangladeshensis NBRC 107357.</title>
        <authorList>
            <person name="Komaki H."/>
            <person name="Tamura T."/>
        </authorList>
    </citation>
    <scope>NUCLEOTIDE SEQUENCE [LARGE SCALE GENOMIC DNA]</scope>
    <source>
        <strain evidence="1 2">NBRC 107357</strain>
    </source>
</reference>
<keyword evidence="2" id="KW-1185">Reference proteome</keyword>
<dbReference type="Proteomes" id="UP000601223">
    <property type="component" value="Unassembled WGS sequence"/>
</dbReference>
<comment type="caution">
    <text evidence="1">The sequence shown here is derived from an EMBL/GenBank/DDBJ whole genome shotgun (WGS) entry which is preliminary data.</text>
</comment>
<protein>
    <submittedName>
        <fullName evidence="1">Uncharacterized protein</fullName>
    </submittedName>
</protein>
<evidence type="ECO:0000313" key="1">
    <source>
        <dbReference type="EMBL" id="GIF81574.1"/>
    </source>
</evidence>
<evidence type="ECO:0000313" key="2">
    <source>
        <dbReference type="Proteomes" id="UP000601223"/>
    </source>
</evidence>
<dbReference type="RefSeq" id="WP_203746058.1">
    <property type="nucleotide sequence ID" value="NZ_BONF01000014.1"/>
</dbReference>